<organism evidence="4 5">
    <name type="scientific">Hebeloma cylindrosporum</name>
    <dbReference type="NCBI Taxonomy" id="76867"/>
    <lineage>
        <taxon>Eukaryota</taxon>
        <taxon>Fungi</taxon>
        <taxon>Dikarya</taxon>
        <taxon>Basidiomycota</taxon>
        <taxon>Agaricomycotina</taxon>
        <taxon>Agaricomycetes</taxon>
        <taxon>Agaricomycetidae</taxon>
        <taxon>Agaricales</taxon>
        <taxon>Agaricineae</taxon>
        <taxon>Hymenogastraceae</taxon>
        <taxon>Hebeloma</taxon>
    </lineage>
</organism>
<dbReference type="GO" id="GO:0006508">
    <property type="term" value="P:proteolysis"/>
    <property type="evidence" value="ECO:0007669"/>
    <property type="project" value="InterPro"/>
</dbReference>
<evidence type="ECO:0000313" key="4">
    <source>
        <dbReference type="EMBL" id="KIM38824.1"/>
    </source>
</evidence>
<feature type="region of interest" description="Disordered" evidence="2">
    <location>
        <begin position="1147"/>
        <end position="1185"/>
    </location>
</feature>
<dbReference type="SUPFAM" id="SSF55486">
    <property type="entry name" value="Metalloproteases ('zincins'), catalytic domain"/>
    <property type="match status" value="2"/>
</dbReference>
<evidence type="ECO:0000256" key="2">
    <source>
        <dbReference type="SAM" id="MobiDB-lite"/>
    </source>
</evidence>
<reference evidence="4 5" key="1">
    <citation type="submission" date="2014-04" db="EMBL/GenBank/DDBJ databases">
        <authorList>
            <consortium name="DOE Joint Genome Institute"/>
            <person name="Kuo A."/>
            <person name="Gay G."/>
            <person name="Dore J."/>
            <person name="Kohler A."/>
            <person name="Nagy L.G."/>
            <person name="Floudas D."/>
            <person name="Copeland A."/>
            <person name="Barry K.W."/>
            <person name="Cichocki N."/>
            <person name="Veneault-Fourrey C."/>
            <person name="LaButti K."/>
            <person name="Lindquist E.A."/>
            <person name="Lipzen A."/>
            <person name="Lundell T."/>
            <person name="Morin E."/>
            <person name="Murat C."/>
            <person name="Sun H."/>
            <person name="Tunlid A."/>
            <person name="Henrissat B."/>
            <person name="Grigoriev I.V."/>
            <person name="Hibbett D.S."/>
            <person name="Martin F."/>
            <person name="Nordberg H.P."/>
            <person name="Cantor M.N."/>
            <person name="Hua S.X."/>
        </authorList>
    </citation>
    <scope>NUCLEOTIDE SEQUENCE [LARGE SCALE GENOMIC DNA]</scope>
    <source>
        <strain evidence="5">h7</strain>
    </source>
</reference>
<evidence type="ECO:0000313" key="5">
    <source>
        <dbReference type="Proteomes" id="UP000053424"/>
    </source>
</evidence>
<dbReference type="Pfam" id="PF01400">
    <property type="entry name" value="Astacin"/>
    <property type="match status" value="1"/>
</dbReference>
<gene>
    <name evidence="4" type="ORF">M413DRAFT_75488</name>
</gene>
<dbReference type="InterPro" id="IPR001506">
    <property type="entry name" value="Peptidase_M12A"/>
</dbReference>
<proteinExistence type="predicted"/>
<dbReference type="PANTHER" id="PTHR10127:SF850">
    <property type="entry name" value="METALLOENDOPEPTIDASE"/>
    <property type="match status" value="1"/>
</dbReference>
<feature type="region of interest" description="Disordered" evidence="2">
    <location>
        <begin position="1418"/>
        <end position="1439"/>
    </location>
</feature>
<name>A0A0C3C3G7_HEBCY</name>
<keyword evidence="1" id="KW-0175">Coiled coil</keyword>
<sequence length="1458" mass="160385">MSESPSWHKEACAEASENHDAATLANTGGEQAGSHAARAVLANLDRLWTNGIALTYGFTEMVDLSSFQQNQQNKVRSVVGEWQKYANVSFVYRHNDDANIRIAFDPDGGSWSFVGTEVNKIELSKPTMNLGWISGDSEVISDAERGVILHEFGHTLGLLHEHQSPLRGDKITLKEEAVVEFYQRSQGWTRQQVEDQIIKVYNTQEISNFSEVDLTSIMMYFMPPEMNEQGIRIKPNNKLSEIDKAFIAINYPFPTTSTLPAAANPDGKLDATQYFKNALGIAGVTGTTYATLLDLYGKSDWEKVRYTFSYWCLTTRIAGKPAQGVKPEDEPPLPEGFMDGCLTESLTAPDDSGSGASRGVATSNAFLWTPGGRVTFAFLQGDTEATPYRKKRVRDVLGTYAAKVNLQLVEVPWDTDTPRSDIRFFFGVIPKQGTTGWSFIGRRSVGLTRTEAQIATFGGNRYSSTMISTTVLPATGPPTSRDAVKREQKSLYHEIGHALGLAHEHESPNTLTKDTVADEISVATFFDEDSVMLYPGRAMRTITGWQKFRDFFDTRTTKYTYVPSAIDLAFLGAIYPYPSGHDNDHLAADLRTLGLGATDIATALTELRDAAFNGTRASFGLNILLYRNKIEEYFEGLVKAAHSIRNSTPPSHFSSARDAQVNPPAKATTGPFLDELMKTLSAFFKPITGQIFALQFPGRFLQQDLYAWDTNKAGIYGQFVKPTVVNESEFRLVDQLYNVGQVIGAPSGINLSIVYEQVLNNLIPGVPTSAINFQKQQSQIRDWLLKDVPTSGWVKDLIAAQHNTGTTAAAASTPTTSGPAGAARSINASSAINPDSKPQFAVADKLSPDNKVNRMELSQALTQEYLAAKQAWELERDDMIKNAKGEDLDALTRRLAHITAIRESQLASKYADAVVRGYSHVIRQYLGYMDIKTPAETLQDAKDALRESAMSSLDGSMKIYPIQMSPVDWFQSLSTSFTMEDLTMNADVIAQQLDIKSRQIDDLNARLASIQANPKQSVKDLQEKLDRAQEAYDKASADLSTRYMSNVISLAKTCINKNNEFSMSDFSTAAKASKIAEAAFDNIEEGMKKLTQTQLAVTQTSRALTSLMAAKSLAEASDTAQEIIELQVQITALQRDVTELTSRLQTLRYQPPADPPKTDASGNPKPPSVEDIDLYPPQTSSGGSRWQEMYMKHTVDTKYNASSEQSSASTRSTNVSLFFGSYHSESSESQATSSSTSFAQSVEVEVGFRATLVTVDRGGWFQPQFFKQSAGFHCIDKNITWSKWPARIKTFQDLVDNEDQSVYDELNKGLIPAFPTGFVVCKDITIRIRMQDTDIQAAGAEMEKFAASSAGILCWSTSSSDHSKSSDKSYSFVQKSDGCVIRIPGPQILGYMLQFTDNDETTEIPDKLPDGFLLSDEDYNSSFTDKPAPHAADPTTATTVTTTAVPTAASSTDPPPKV</sequence>
<dbReference type="GO" id="GO:0008270">
    <property type="term" value="F:zinc ion binding"/>
    <property type="evidence" value="ECO:0007669"/>
    <property type="project" value="InterPro"/>
</dbReference>
<dbReference type="SMART" id="SM00235">
    <property type="entry name" value="ZnMc"/>
    <property type="match status" value="1"/>
</dbReference>
<keyword evidence="5" id="KW-1185">Reference proteome</keyword>
<evidence type="ECO:0000259" key="3">
    <source>
        <dbReference type="SMART" id="SM00235"/>
    </source>
</evidence>
<evidence type="ECO:0000256" key="1">
    <source>
        <dbReference type="SAM" id="Coils"/>
    </source>
</evidence>
<dbReference type="GO" id="GO:0004222">
    <property type="term" value="F:metalloendopeptidase activity"/>
    <property type="evidence" value="ECO:0007669"/>
    <property type="project" value="InterPro"/>
</dbReference>
<dbReference type="InterPro" id="IPR024079">
    <property type="entry name" value="MetalloPept_cat_dom_sf"/>
</dbReference>
<feature type="coiled-coil region" evidence="1">
    <location>
        <begin position="993"/>
        <end position="1038"/>
    </location>
</feature>
<dbReference type="HOGENOM" id="CLU_004605_0_0_1"/>
<protein>
    <recommendedName>
        <fullName evidence="3">Peptidase metallopeptidase domain-containing protein</fullName>
    </recommendedName>
</protein>
<dbReference type="PANTHER" id="PTHR10127">
    <property type="entry name" value="DISCOIDIN, CUB, EGF, LAMININ , AND ZINC METALLOPROTEASE DOMAIN CONTAINING"/>
    <property type="match status" value="1"/>
</dbReference>
<dbReference type="EMBL" id="KN831788">
    <property type="protein sequence ID" value="KIM38824.1"/>
    <property type="molecule type" value="Genomic_DNA"/>
</dbReference>
<dbReference type="Gene3D" id="3.40.390.10">
    <property type="entry name" value="Collagenase (Catalytic Domain)"/>
    <property type="match status" value="2"/>
</dbReference>
<dbReference type="OrthoDB" id="291007at2759"/>
<reference evidence="5" key="2">
    <citation type="submission" date="2015-01" db="EMBL/GenBank/DDBJ databases">
        <title>Evolutionary Origins and Diversification of the Mycorrhizal Mutualists.</title>
        <authorList>
            <consortium name="DOE Joint Genome Institute"/>
            <consortium name="Mycorrhizal Genomics Consortium"/>
            <person name="Kohler A."/>
            <person name="Kuo A."/>
            <person name="Nagy L.G."/>
            <person name="Floudas D."/>
            <person name="Copeland A."/>
            <person name="Barry K.W."/>
            <person name="Cichocki N."/>
            <person name="Veneault-Fourrey C."/>
            <person name="LaButti K."/>
            <person name="Lindquist E.A."/>
            <person name="Lipzen A."/>
            <person name="Lundell T."/>
            <person name="Morin E."/>
            <person name="Murat C."/>
            <person name="Riley R."/>
            <person name="Ohm R."/>
            <person name="Sun H."/>
            <person name="Tunlid A."/>
            <person name="Henrissat B."/>
            <person name="Grigoriev I.V."/>
            <person name="Hibbett D.S."/>
            <person name="Martin F."/>
        </authorList>
    </citation>
    <scope>NUCLEOTIDE SEQUENCE [LARGE SCALE GENOMIC DNA]</scope>
    <source>
        <strain evidence="5">h7</strain>
    </source>
</reference>
<accession>A0A0C3C3G7</accession>
<dbReference type="Proteomes" id="UP000053424">
    <property type="component" value="Unassembled WGS sequence"/>
</dbReference>
<feature type="domain" description="Peptidase metallopeptidase" evidence="3">
    <location>
        <begin position="44"/>
        <end position="203"/>
    </location>
</feature>
<feature type="compositionally biased region" description="Low complexity" evidence="2">
    <location>
        <begin position="1429"/>
        <end position="1439"/>
    </location>
</feature>
<dbReference type="InterPro" id="IPR006026">
    <property type="entry name" value="Peptidase_Metallo"/>
</dbReference>